<dbReference type="RefSeq" id="WP_266284273.1">
    <property type="nucleotide sequence ID" value="NZ_JAPKNF010000004.1"/>
</dbReference>
<feature type="domain" description="PilZ" evidence="1">
    <location>
        <begin position="122"/>
        <end position="197"/>
    </location>
</feature>
<feature type="domain" description="PilZ" evidence="1">
    <location>
        <begin position="16"/>
        <end position="98"/>
    </location>
</feature>
<organism evidence="2 3">
    <name type="scientific">Kaistia geumhonensis</name>
    <dbReference type="NCBI Taxonomy" id="410839"/>
    <lineage>
        <taxon>Bacteria</taxon>
        <taxon>Pseudomonadati</taxon>
        <taxon>Pseudomonadota</taxon>
        <taxon>Alphaproteobacteria</taxon>
        <taxon>Hyphomicrobiales</taxon>
        <taxon>Kaistiaceae</taxon>
        <taxon>Kaistia</taxon>
    </lineage>
</organism>
<accession>A0ABU0MCG8</accession>
<evidence type="ECO:0000313" key="2">
    <source>
        <dbReference type="EMBL" id="MDQ0518646.1"/>
    </source>
</evidence>
<gene>
    <name evidence="2" type="ORF">QO015_004259</name>
</gene>
<evidence type="ECO:0000313" key="3">
    <source>
        <dbReference type="Proteomes" id="UP001223743"/>
    </source>
</evidence>
<protein>
    <recommendedName>
        <fullName evidence="1">PilZ domain-containing protein</fullName>
    </recommendedName>
</protein>
<reference evidence="2 3" key="1">
    <citation type="submission" date="2023-07" db="EMBL/GenBank/DDBJ databases">
        <title>Genomic Encyclopedia of Type Strains, Phase IV (KMG-IV): sequencing the most valuable type-strain genomes for metagenomic binning, comparative biology and taxonomic classification.</title>
        <authorList>
            <person name="Goeker M."/>
        </authorList>
    </citation>
    <scope>NUCLEOTIDE SEQUENCE [LARGE SCALE GENOMIC DNA]</scope>
    <source>
        <strain evidence="2 3">B1-1</strain>
    </source>
</reference>
<comment type="caution">
    <text evidence="2">The sequence shown here is derived from an EMBL/GenBank/DDBJ whole genome shotgun (WGS) entry which is preliminary data.</text>
</comment>
<evidence type="ECO:0000259" key="1">
    <source>
        <dbReference type="Pfam" id="PF07238"/>
    </source>
</evidence>
<name>A0ABU0MCG8_9HYPH</name>
<dbReference type="InterPro" id="IPR009875">
    <property type="entry name" value="PilZ_domain"/>
</dbReference>
<dbReference type="Proteomes" id="UP001223743">
    <property type="component" value="Unassembled WGS sequence"/>
</dbReference>
<keyword evidence="3" id="KW-1185">Reference proteome</keyword>
<sequence length="202" mass="22527">MIELATAHRPTLDNYDRRRYRRYEVVLLGRYMLESRREYPCRTIDVSTDSLSLAAPVSGAVGERIIAYIDQLGRIEGEITRQTDQGFGLAITATLRKRDKLAATLDWLAERQLSRGIDERNGSRIVPRNPFSQLTLPNGTHQRCRVVDLSITGAALTIASRPPVGTPVALGRLGGRVVRHTEDGLALVFNTVQSETNLRALF</sequence>
<dbReference type="Pfam" id="PF07238">
    <property type="entry name" value="PilZ"/>
    <property type="match status" value="2"/>
</dbReference>
<dbReference type="EMBL" id="JAUSWJ010000001">
    <property type="protein sequence ID" value="MDQ0518646.1"/>
    <property type="molecule type" value="Genomic_DNA"/>
</dbReference>
<proteinExistence type="predicted"/>
<dbReference type="SUPFAM" id="SSF141371">
    <property type="entry name" value="PilZ domain-like"/>
    <property type="match status" value="2"/>
</dbReference>